<accession>A0A9D9DBX6</accession>
<dbReference type="SFLD" id="SFLDF00562">
    <property type="entry name" value="HemN-like__clustered_with_heat"/>
    <property type="match status" value="1"/>
</dbReference>
<dbReference type="GO" id="GO:0005737">
    <property type="term" value="C:cytoplasm"/>
    <property type="evidence" value="ECO:0007669"/>
    <property type="project" value="UniProtKB-SubCell"/>
</dbReference>
<dbReference type="Pfam" id="PF04055">
    <property type="entry name" value="Radical_SAM"/>
    <property type="match status" value="1"/>
</dbReference>
<dbReference type="Gene3D" id="3.20.20.70">
    <property type="entry name" value="Aldolase class I"/>
    <property type="match status" value="1"/>
</dbReference>
<dbReference type="NCBIfam" id="TIGR00539">
    <property type="entry name" value="hemN_rel"/>
    <property type="match status" value="1"/>
</dbReference>
<gene>
    <name evidence="12" type="primary">hemW</name>
    <name evidence="12" type="ORF">IAB19_04395</name>
</gene>
<dbReference type="PANTHER" id="PTHR13932:SF5">
    <property type="entry name" value="RADICAL S-ADENOSYL METHIONINE DOMAIN-CONTAINING PROTEIN 1, MITOCHONDRIAL"/>
    <property type="match status" value="1"/>
</dbReference>
<evidence type="ECO:0000256" key="10">
    <source>
        <dbReference type="RuleBase" id="RU364116"/>
    </source>
</evidence>
<keyword evidence="9 10" id="KW-0143">Chaperone</keyword>
<dbReference type="SUPFAM" id="SSF102114">
    <property type="entry name" value="Radical SAM enzymes"/>
    <property type="match status" value="1"/>
</dbReference>
<evidence type="ECO:0000256" key="5">
    <source>
        <dbReference type="ARBA" id="ARBA00022691"/>
    </source>
</evidence>
<reference evidence="12" key="2">
    <citation type="journal article" date="2021" name="PeerJ">
        <title>Extensive microbial diversity within the chicken gut microbiome revealed by metagenomics and culture.</title>
        <authorList>
            <person name="Gilroy R."/>
            <person name="Ravi A."/>
            <person name="Getino M."/>
            <person name="Pursley I."/>
            <person name="Horton D.L."/>
            <person name="Alikhan N.F."/>
            <person name="Baker D."/>
            <person name="Gharbi K."/>
            <person name="Hall N."/>
            <person name="Watson M."/>
            <person name="Adriaenssens E.M."/>
            <person name="Foster-Nyarko E."/>
            <person name="Jarju S."/>
            <person name="Secka A."/>
            <person name="Antonio M."/>
            <person name="Oren A."/>
            <person name="Chaudhuri R.R."/>
            <person name="La Ragione R."/>
            <person name="Hildebrand F."/>
            <person name="Pallen M.J."/>
        </authorList>
    </citation>
    <scope>NUCLEOTIDE SEQUENCE</scope>
    <source>
        <strain evidence="12">17213</strain>
    </source>
</reference>
<keyword evidence="7 10" id="KW-0408">Iron</keyword>
<dbReference type="InterPro" id="IPR006638">
    <property type="entry name" value="Elp3/MiaA/NifB-like_rSAM"/>
</dbReference>
<dbReference type="InterPro" id="IPR034505">
    <property type="entry name" value="Coproporphyrinogen-III_oxidase"/>
</dbReference>
<dbReference type="PROSITE" id="PS51918">
    <property type="entry name" value="RADICAL_SAM"/>
    <property type="match status" value="1"/>
</dbReference>
<keyword evidence="10" id="KW-0004">4Fe-4S</keyword>
<dbReference type="GO" id="GO:0004109">
    <property type="term" value="F:coproporphyrinogen oxidase activity"/>
    <property type="evidence" value="ECO:0007669"/>
    <property type="project" value="InterPro"/>
</dbReference>
<dbReference type="SFLD" id="SFLDG01065">
    <property type="entry name" value="anaerobic_coproporphyrinogen-I"/>
    <property type="match status" value="2"/>
</dbReference>
<dbReference type="SFLD" id="SFLDS00029">
    <property type="entry name" value="Radical_SAM"/>
    <property type="match status" value="2"/>
</dbReference>
<dbReference type="InterPro" id="IPR007197">
    <property type="entry name" value="rSAM"/>
</dbReference>
<evidence type="ECO:0000256" key="6">
    <source>
        <dbReference type="ARBA" id="ARBA00022723"/>
    </source>
</evidence>
<dbReference type="PANTHER" id="PTHR13932">
    <property type="entry name" value="COPROPORPHYRINIGEN III OXIDASE"/>
    <property type="match status" value="1"/>
</dbReference>
<proteinExistence type="inferred from homology"/>
<evidence type="ECO:0000256" key="3">
    <source>
        <dbReference type="ARBA" id="ARBA00017228"/>
    </source>
</evidence>
<keyword evidence="5 10" id="KW-0949">S-adenosyl-L-methionine</keyword>
<evidence type="ECO:0000256" key="2">
    <source>
        <dbReference type="ARBA" id="ARBA00006100"/>
    </source>
</evidence>
<name>A0A9D9DBX6_9GAMM</name>
<dbReference type="EMBL" id="JADINH010000095">
    <property type="protein sequence ID" value="MBO8415605.1"/>
    <property type="molecule type" value="Genomic_DNA"/>
</dbReference>
<feature type="domain" description="Radical SAM core" evidence="11">
    <location>
        <begin position="7"/>
        <end position="241"/>
    </location>
</feature>
<keyword evidence="4 10" id="KW-0349">Heme</keyword>
<comment type="cofactor">
    <cofactor evidence="1">
        <name>[4Fe-4S] cluster</name>
        <dbReference type="ChEBI" id="CHEBI:49883"/>
    </cofactor>
</comment>
<dbReference type="Proteomes" id="UP000823631">
    <property type="component" value="Unassembled WGS sequence"/>
</dbReference>
<comment type="function">
    <text evidence="10">Probably acts as a heme chaperone, transferring heme to an unknown acceptor. Binds one molecule of heme per monomer, possibly covalently. Binds 1 [4Fe-4S] cluster. The cluster is coordinated with 3 cysteines and an exchangeable S-adenosyl-L-methionine.</text>
</comment>
<evidence type="ECO:0000259" key="11">
    <source>
        <dbReference type="PROSITE" id="PS51918"/>
    </source>
</evidence>
<evidence type="ECO:0000256" key="7">
    <source>
        <dbReference type="ARBA" id="ARBA00023004"/>
    </source>
</evidence>
<dbReference type="InterPro" id="IPR004559">
    <property type="entry name" value="HemW-like"/>
</dbReference>
<dbReference type="GO" id="GO:0006779">
    <property type="term" value="P:porphyrin-containing compound biosynthetic process"/>
    <property type="evidence" value="ECO:0007669"/>
    <property type="project" value="InterPro"/>
</dbReference>
<dbReference type="GO" id="GO:0046872">
    <property type="term" value="F:metal ion binding"/>
    <property type="evidence" value="ECO:0007669"/>
    <property type="project" value="UniProtKB-UniRule"/>
</dbReference>
<dbReference type="AlphaFoldDB" id="A0A9D9DBX6"/>
<dbReference type="SFLD" id="SFLDG01082">
    <property type="entry name" value="B12-binding_domain_containing"/>
    <property type="match status" value="1"/>
</dbReference>
<evidence type="ECO:0000256" key="8">
    <source>
        <dbReference type="ARBA" id="ARBA00023014"/>
    </source>
</evidence>
<evidence type="ECO:0000256" key="9">
    <source>
        <dbReference type="ARBA" id="ARBA00023186"/>
    </source>
</evidence>
<organism evidence="12 13">
    <name type="scientific">Candidatus Avisuccinivibrio stercorigallinarum</name>
    <dbReference type="NCBI Taxonomy" id="2840704"/>
    <lineage>
        <taxon>Bacteria</taxon>
        <taxon>Pseudomonadati</taxon>
        <taxon>Pseudomonadota</taxon>
        <taxon>Gammaproteobacteria</taxon>
        <taxon>Aeromonadales</taxon>
        <taxon>Succinivibrionaceae</taxon>
        <taxon>Succinivibrionaceae incertae sedis</taxon>
        <taxon>Candidatus Avisuccinivibrio</taxon>
    </lineage>
</organism>
<dbReference type="CDD" id="cd01335">
    <property type="entry name" value="Radical_SAM"/>
    <property type="match status" value="1"/>
</dbReference>
<keyword evidence="8 10" id="KW-0411">Iron-sulfur</keyword>
<dbReference type="GO" id="GO:0051539">
    <property type="term" value="F:4 iron, 4 sulfur cluster binding"/>
    <property type="evidence" value="ECO:0007669"/>
    <property type="project" value="UniProtKB-UniRule"/>
</dbReference>
<dbReference type="SMART" id="SM00729">
    <property type="entry name" value="Elp3"/>
    <property type="match status" value="1"/>
</dbReference>
<comment type="subcellular location">
    <subcellularLocation>
        <location evidence="10">Cytoplasm</location>
    </subcellularLocation>
</comment>
<evidence type="ECO:0000256" key="1">
    <source>
        <dbReference type="ARBA" id="ARBA00001966"/>
    </source>
</evidence>
<dbReference type="InterPro" id="IPR058240">
    <property type="entry name" value="rSAM_sf"/>
</dbReference>
<keyword evidence="6 10" id="KW-0479">Metal-binding</keyword>
<dbReference type="SFLD" id="SFLDF00288">
    <property type="entry name" value="HemN-like__clustered_with_nucl"/>
    <property type="match status" value="1"/>
</dbReference>
<sequence length="406" mass="44828">MTEVCLTPEHLQLGLYLHYPFCLRKCPYCDFNSHPKAEFKGRVSDAAYTQRLISDFKSRIGLLSGRKFISVFIGGGTPSLLPLHCLEQILKEVEPYLQAGAEISMECNPGTLLNVSYLKELRALGVNRLSLGIQSFNDRCLKAIGRIHNAAQARQACIWAREAGFDNLNLDIMHGLPGQSRADALQDLKEAAPLASHLSWYELTLEEDSYFGAHPPVLPDEDTLADIEDEGFEFLAAAGFERYEISAFAKEGQYCRHNENYWLFGDYLGVGAGAHSKITTSGGRVLRHADAELPDAYLNCAASAAGSADAGDAAASWVQVAAEDLPFEYLLNRLRLLRPLPYRDFELAAGLPREVLQPKFAQAAADGLIEKCVCTDLWGQQGDGIKLTNLGVRMLNEVLELFLQQN</sequence>
<evidence type="ECO:0000256" key="4">
    <source>
        <dbReference type="ARBA" id="ARBA00022617"/>
    </source>
</evidence>
<evidence type="ECO:0000313" key="13">
    <source>
        <dbReference type="Proteomes" id="UP000823631"/>
    </source>
</evidence>
<reference evidence="12" key="1">
    <citation type="submission" date="2020-10" db="EMBL/GenBank/DDBJ databases">
        <authorList>
            <person name="Gilroy R."/>
        </authorList>
    </citation>
    <scope>NUCLEOTIDE SEQUENCE</scope>
    <source>
        <strain evidence="12">17213</strain>
    </source>
</reference>
<protein>
    <recommendedName>
        <fullName evidence="3 10">Heme chaperone HemW</fullName>
    </recommendedName>
</protein>
<comment type="caution">
    <text evidence="12">The sequence shown here is derived from an EMBL/GenBank/DDBJ whole genome shotgun (WGS) entry which is preliminary data.</text>
</comment>
<dbReference type="InterPro" id="IPR013785">
    <property type="entry name" value="Aldolase_TIM"/>
</dbReference>
<evidence type="ECO:0000313" key="12">
    <source>
        <dbReference type="EMBL" id="MBO8415605.1"/>
    </source>
</evidence>
<keyword evidence="10" id="KW-0963">Cytoplasm</keyword>
<comment type="similarity">
    <text evidence="2">Belongs to the anaerobic coproporphyrinogen-III oxidase family. HemW subfamily.</text>
</comment>